<dbReference type="AlphaFoldDB" id="A0A951UWB4"/>
<dbReference type="InterPro" id="IPR002711">
    <property type="entry name" value="HNH"/>
</dbReference>
<dbReference type="PANTHER" id="PTHR33877">
    <property type="entry name" value="SLL1193 PROTEIN"/>
    <property type="match status" value="1"/>
</dbReference>
<dbReference type="InterPro" id="IPR052892">
    <property type="entry name" value="NA-targeting_endonuclease"/>
</dbReference>
<feature type="domain" description="HNH nuclease" evidence="1">
    <location>
        <begin position="9"/>
        <end position="63"/>
    </location>
</feature>
<dbReference type="SMART" id="SM00507">
    <property type="entry name" value="HNHc"/>
    <property type="match status" value="1"/>
</dbReference>
<keyword evidence="2" id="KW-0540">Nuclease</keyword>
<evidence type="ECO:0000313" key="3">
    <source>
        <dbReference type="Proteomes" id="UP000729701"/>
    </source>
</evidence>
<sequence>MSVYIPVDLQRKIRTKFADCCAYCHTAELLTVTTFEFEHIIPLSAGEETVFDNLCLSCPSCNRYKASRQKVLDEDTQQEVSLFNPQQQLWSEHFAWSEDGTEIIPLTSVGTVTIYALKMNRAQLTRVRKMWVKLGEHPPDML</sequence>
<dbReference type="Gene3D" id="1.10.30.50">
    <property type="match status" value="1"/>
</dbReference>
<proteinExistence type="predicted"/>
<dbReference type="CDD" id="cd00085">
    <property type="entry name" value="HNHc"/>
    <property type="match status" value="1"/>
</dbReference>
<comment type="caution">
    <text evidence="2">The sequence shown here is derived from an EMBL/GenBank/DDBJ whole genome shotgun (WGS) entry which is preliminary data.</text>
</comment>
<dbReference type="InterPro" id="IPR003615">
    <property type="entry name" value="HNH_nuc"/>
</dbReference>
<protein>
    <submittedName>
        <fullName evidence="2">HNH endonuclease</fullName>
    </submittedName>
</protein>
<dbReference type="Proteomes" id="UP000729701">
    <property type="component" value="Unassembled WGS sequence"/>
</dbReference>
<keyword evidence="2" id="KW-0255">Endonuclease</keyword>
<accession>A0A951UWB4</accession>
<dbReference type="EMBL" id="JAHHGZ010000049">
    <property type="protein sequence ID" value="MBW4671591.1"/>
    <property type="molecule type" value="Genomic_DNA"/>
</dbReference>
<evidence type="ECO:0000313" key="2">
    <source>
        <dbReference type="EMBL" id="MBW4671591.1"/>
    </source>
</evidence>
<organism evidence="2 3">
    <name type="scientific">Cyanomargarita calcarea GSE-NOS-MK-12-04C</name>
    <dbReference type="NCBI Taxonomy" id="2839659"/>
    <lineage>
        <taxon>Bacteria</taxon>
        <taxon>Bacillati</taxon>
        <taxon>Cyanobacteriota</taxon>
        <taxon>Cyanophyceae</taxon>
        <taxon>Nostocales</taxon>
        <taxon>Cyanomargaritaceae</taxon>
        <taxon>Cyanomargarita</taxon>
    </lineage>
</organism>
<evidence type="ECO:0000259" key="1">
    <source>
        <dbReference type="SMART" id="SM00507"/>
    </source>
</evidence>
<dbReference type="GO" id="GO:0003676">
    <property type="term" value="F:nucleic acid binding"/>
    <property type="evidence" value="ECO:0007669"/>
    <property type="project" value="InterPro"/>
</dbReference>
<dbReference type="PANTHER" id="PTHR33877:SF1">
    <property type="entry name" value="TYPE IV METHYL-DIRECTED RESTRICTION ENZYME ECOKMCRA"/>
    <property type="match status" value="1"/>
</dbReference>
<dbReference type="Pfam" id="PF01844">
    <property type="entry name" value="HNH"/>
    <property type="match status" value="1"/>
</dbReference>
<gene>
    <name evidence="2" type="ORF">KME60_30240</name>
</gene>
<dbReference type="GO" id="GO:0004519">
    <property type="term" value="F:endonuclease activity"/>
    <property type="evidence" value="ECO:0007669"/>
    <property type="project" value="UniProtKB-KW"/>
</dbReference>
<keyword evidence="2" id="KW-0378">Hydrolase</keyword>
<reference evidence="2" key="2">
    <citation type="journal article" date="2022" name="Microbiol. Resour. Announc.">
        <title>Metagenome Sequencing to Explore Phylogenomics of Terrestrial Cyanobacteria.</title>
        <authorList>
            <person name="Ward R.D."/>
            <person name="Stajich J.E."/>
            <person name="Johansen J.R."/>
            <person name="Huntemann M."/>
            <person name="Clum A."/>
            <person name="Foster B."/>
            <person name="Foster B."/>
            <person name="Roux S."/>
            <person name="Palaniappan K."/>
            <person name="Varghese N."/>
            <person name="Mukherjee S."/>
            <person name="Reddy T.B.K."/>
            <person name="Daum C."/>
            <person name="Copeland A."/>
            <person name="Chen I.A."/>
            <person name="Ivanova N.N."/>
            <person name="Kyrpides N.C."/>
            <person name="Shapiro N."/>
            <person name="Eloe-Fadrosh E.A."/>
            <person name="Pietrasiak N."/>
        </authorList>
    </citation>
    <scope>NUCLEOTIDE SEQUENCE</scope>
    <source>
        <strain evidence="2">GSE-NOS-MK-12-04C</strain>
    </source>
</reference>
<reference evidence="2" key="1">
    <citation type="submission" date="2021-05" db="EMBL/GenBank/DDBJ databases">
        <authorList>
            <person name="Pietrasiak N."/>
            <person name="Ward R."/>
            <person name="Stajich J.E."/>
            <person name="Kurbessoian T."/>
        </authorList>
    </citation>
    <scope>NUCLEOTIDE SEQUENCE</scope>
    <source>
        <strain evidence="2">GSE-NOS-MK-12-04C</strain>
    </source>
</reference>
<name>A0A951UWB4_9CYAN</name>
<dbReference type="GO" id="GO:0008270">
    <property type="term" value="F:zinc ion binding"/>
    <property type="evidence" value="ECO:0007669"/>
    <property type="project" value="InterPro"/>
</dbReference>